<dbReference type="AlphaFoldDB" id="A0A0N4XLN4"/>
<feature type="compositionally biased region" description="Basic and acidic residues" evidence="1">
    <location>
        <begin position="1"/>
        <end position="22"/>
    </location>
</feature>
<dbReference type="EMBL" id="UYSL01005122">
    <property type="protein sequence ID" value="VDL67026.1"/>
    <property type="molecule type" value="Genomic_DNA"/>
</dbReference>
<evidence type="ECO:0000313" key="2">
    <source>
        <dbReference type="EMBL" id="VDL67026.1"/>
    </source>
</evidence>
<dbReference type="Proteomes" id="UP000271162">
    <property type="component" value="Unassembled WGS sequence"/>
</dbReference>
<feature type="region of interest" description="Disordered" evidence="1">
    <location>
        <begin position="1"/>
        <end position="24"/>
    </location>
</feature>
<name>A0A0N4XLN4_NIPBR</name>
<keyword evidence="3" id="KW-1185">Reference proteome</keyword>
<gene>
    <name evidence="2" type="ORF">NBR_LOCUS3437</name>
</gene>
<dbReference type="WBParaSite" id="NBR_0000343601-mRNA-1">
    <property type="protein sequence ID" value="NBR_0000343601-mRNA-1"/>
    <property type="gene ID" value="NBR_0000343601"/>
</dbReference>
<evidence type="ECO:0000313" key="4">
    <source>
        <dbReference type="WBParaSite" id="NBR_0000343601-mRNA-1"/>
    </source>
</evidence>
<evidence type="ECO:0000313" key="3">
    <source>
        <dbReference type="Proteomes" id="UP000271162"/>
    </source>
</evidence>
<feature type="region of interest" description="Disordered" evidence="1">
    <location>
        <begin position="57"/>
        <end position="110"/>
    </location>
</feature>
<proteinExistence type="predicted"/>
<organism evidence="4">
    <name type="scientific">Nippostrongylus brasiliensis</name>
    <name type="common">Rat hookworm</name>
    <dbReference type="NCBI Taxonomy" id="27835"/>
    <lineage>
        <taxon>Eukaryota</taxon>
        <taxon>Metazoa</taxon>
        <taxon>Ecdysozoa</taxon>
        <taxon>Nematoda</taxon>
        <taxon>Chromadorea</taxon>
        <taxon>Rhabditida</taxon>
        <taxon>Rhabditina</taxon>
        <taxon>Rhabditomorpha</taxon>
        <taxon>Strongyloidea</taxon>
        <taxon>Heligmosomidae</taxon>
        <taxon>Nippostrongylus</taxon>
    </lineage>
</organism>
<reference evidence="4" key="1">
    <citation type="submission" date="2017-02" db="UniProtKB">
        <authorList>
            <consortium name="WormBaseParasite"/>
        </authorList>
    </citation>
    <scope>IDENTIFICATION</scope>
</reference>
<accession>A0A0N4XLN4</accession>
<evidence type="ECO:0000256" key="1">
    <source>
        <dbReference type="SAM" id="MobiDB-lite"/>
    </source>
</evidence>
<reference evidence="2 3" key="2">
    <citation type="submission" date="2018-11" db="EMBL/GenBank/DDBJ databases">
        <authorList>
            <consortium name="Pathogen Informatics"/>
        </authorList>
    </citation>
    <scope>NUCLEOTIDE SEQUENCE [LARGE SCALE GENOMIC DNA]</scope>
</reference>
<sequence length="128" mass="13901">TPEPDSPRSARRTPVKEEKKPDIAFTEKSLKVTKEDLEQEIPTGTAAARIAAFMQSTGGSGDVTNGGTVPRNFRPSPVRTFPINKEVNNNAGGINKPKAPSKWAPVETGGLRQPTRGMLWISLRRGCF</sequence>
<feature type="compositionally biased region" description="Polar residues" evidence="1">
    <location>
        <begin position="57"/>
        <end position="67"/>
    </location>
</feature>
<protein>
    <submittedName>
        <fullName evidence="4">PEST proteolytic signal-containing nuclear protein</fullName>
    </submittedName>
</protein>
<dbReference type="STRING" id="27835.A0A0N4XLN4"/>